<dbReference type="PANTHER" id="PTHR37705:SF1">
    <property type="entry name" value="TRANSMEMBRANE PROTEIN"/>
    <property type="match status" value="1"/>
</dbReference>
<dbReference type="OrthoDB" id="1741118at2759"/>
<gene>
    <name evidence="1" type="ORF">Goshw_017082</name>
</gene>
<dbReference type="EMBL" id="JABFAF010000013">
    <property type="protein sequence ID" value="MBA0874466.1"/>
    <property type="molecule type" value="Genomic_DNA"/>
</dbReference>
<dbReference type="PANTHER" id="PTHR37705">
    <property type="entry name" value="BNAA08G11710D PROTEIN"/>
    <property type="match status" value="1"/>
</dbReference>
<name>A0A7J9MUN0_GOSSC</name>
<comment type="caution">
    <text evidence="1">The sequence shown here is derived from an EMBL/GenBank/DDBJ whole genome shotgun (WGS) entry which is preliminary data.</text>
</comment>
<dbReference type="AlphaFoldDB" id="A0A7J9MUN0"/>
<feature type="non-terminal residue" evidence="1">
    <location>
        <position position="89"/>
    </location>
</feature>
<evidence type="ECO:0000313" key="2">
    <source>
        <dbReference type="Proteomes" id="UP000593576"/>
    </source>
</evidence>
<sequence length="89" mass="9994">TYNKRTIKGACGVSSQELKAVYNPNRRTHKEFRLEICVEMVKLVIKFVIVVAEAVGIVIHQNDSNRPVMMSMPIRSHVAPSVPFVGFLP</sequence>
<dbReference type="Proteomes" id="UP000593576">
    <property type="component" value="Unassembled WGS sequence"/>
</dbReference>
<protein>
    <submittedName>
        <fullName evidence="1">Uncharacterized protein</fullName>
    </submittedName>
</protein>
<accession>A0A7J9MUN0</accession>
<reference evidence="1 2" key="1">
    <citation type="journal article" date="2019" name="Genome Biol. Evol.">
        <title>Insights into the evolution of the New World diploid cottons (Gossypium, subgenus Houzingenia) based on genome sequencing.</title>
        <authorList>
            <person name="Grover C.E."/>
            <person name="Arick M.A. 2nd"/>
            <person name="Thrash A."/>
            <person name="Conover J.L."/>
            <person name="Sanders W.S."/>
            <person name="Peterson D.G."/>
            <person name="Frelichowski J.E."/>
            <person name="Scheffler J.A."/>
            <person name="Scheffler B.E."/>
            <person name="Wendel J.F."/>
        </authorList>
    </citation>
    <scope>NUCLEOTIDE SEQUENCE [LARGE SCALE GENOMIC DNA]</scope>
    <source>
        <strain evidence="1">1</strain>
        <tissue evidence="1">Leaf</tissue>
    </source>
</reference>
<evidence type="ECO:0000313" key="1">
    <source>
        <dbReference type="EMBL" id="MBA0874466.1"/>
    </source>
</evidence>
<organism evidence="1 2">
    <name type="scientific">Gossypium schwendimanii</name>
    <name type="common">Cotton</name>
    <dbReference type="NCBI Taxonomy" id="34291"/>
    <lineage>
        <taxon>Eukaryota</taxon>
        <taxon>Viridiplantae</taxon>
        <taxon>Streptophyta</taxon>
        <taxon>Embryophyta</taxon>
        <taxon>Tracheophyta</taxon>
        <taxon>Spermatophyta</taxon>
        <taxon>Magnoliopsida</taxon>
        <taxon>eudicotyledons</taxon>
        <taxon>Gunneridae</taxon>
        <taxon>Pentapetalae</taxon>
        <taxon>rosids</taxon>
        <taxon>malvids</taxon>
        <taxon>Malvales</taxon>
        <taxon>Malvaceae</taxon>
        <taxon>Malvoideae</taxon>
        <taxon>Gossypium</taxon>
    </lineage>
</organism>
<keyword evidence="2" id="KW-1185">Reference proteome</keyword>
<proteinExistence type="predicted"/>